<reference evidence="2 3" key="1">
    <citation type="submission" date="2016-11" db="EMBL/GenBank/DDBJ databases">
        <title>Draft Genome Sequences of Nine Cyanobacterial Strains from Diverse Habitats.</title>
        <authorList>
            <person name="Zhu T."/>
            <person name="Hou S."/>
            <person name="Lu X."/>
            <person name="Hess W.R."/>
        </authorList>
    </citation>
    <scope>NUCLEOTIDE SEQUENCE [LARGE SCALE GENOMIC DNA]</scope>
    <source>
        <strain evidence="2 3">5.2 s.c.1</strain>
    </source>
</reference>
<dbReference type="STRING" id="247279.NIES1031_14150"/>
<organism evidence="2 3">
    <name type="scientific">Chroogloeocystis siderophila 5.2 s.c.1</name>
    <dbReference type="NCBI Taxonomy" id="247279"/>
    <lineage>
        <taxon>Bacteria</taxon>
        <taxon>Bacillati</taxon>
        <taxon>Cyanobacteriota</taxon>
        <taxon>Cyanophyceae</taxon>
        <taxon>Oscillatoriophycideae</taxon>
        <taxon>Chroococcales</taxon>
        <taxon>Chroococcaceae</taxon>
        <taxon>Chroogloeocystis</taxon>
    </lineage>
</organism>
<dbReference type="NCBIfam" id="NF038050">
    <property type="entry name" value="NrtS"/>
    <property type="match status" value="1"/>
</dbReference>
<comment type="caution">
    <text evidence="2">The sequence shown here is derived from an EMBL/GenBank/DDBJ whole genome shotgun (WGS) entry which is preliminary data.</text>
</comment>
<sequence>MMKFLRGYFLSLVNPQFMPIALKVAVVIGSLLFAINHGAAFVQGQMTRDRWISATLTYLVPYFVNIHGQYISSSRRLK</sequence>
<keyword evidence="3" id="KW-1185">Reference proteome</keyword>
<dbReference type="InterPro" id="IPR047700">
    <property type="entry name" value="NrtS-like"/>
</dbReference>
<protein>
    <submittedName>
        <fullName evidence="2">Uncharacterized protein</fullName>
    </submittedName>
</protein>
<gene>
    <name evidence="2" type="ORF">NIES1031_14150</name>
</gene>
<proteinExistence type="predicted"/>
<keyword evidence="1" id="KW-1133">Transmembrane helix</keyword>
<evidence type="ECO:0000256" key="1">
    <source>
        <dbReference type="SAM" id="Phobius"/>
    </source>
</evidence>
<keyword evidence="1" id="KW-0472">Membrane</keyword>
<keyword evidence="1" id="KW-0812">Transmembrane</keyword>
<name>A0A1U7HN54_9CHRO</name>
<dbReference type="AlphaFoldDB" id="A0A1U7HN54"/>
<evidence type="ECO:0000313" key="2">
    <source>
        <dbReference type="EMBL" id="OKH24991.1"/>
    </source>
</evidence>
<evidence type="ECO:0000313" key="3">
    <source>
        <dbReference type="Proteomes" id="UP000185984"/>
    </source>
</evidence>
<dbReference type="OrthoDB" id="8564192at2"/>
<dbReference type="EMBL" id="MRCC01000011">
    <property type="protein sequence ID" value="OKH24991.1"/>
    <property type="molecule type" value="Genomic_DNA"/>
</dbReference>
<dbReference type="Proteomes" id="UP000185984">
    <property type="component" value="Unassembled WGS sequence"/>
</dbReference>
<feature type="transmembrane region" description="Helical" evidence="1">
    <location>
        <begin position="20"/>
        <end position="42"/>
    </location>
</feature>
<accession>A0A1U7HN54</accession>